<proteinExistence type="predicted"/>
<dbReference type="Proteomes" id="UP000228947">
    <property type="component" value="Unassembled WGS sequence"/>
</dbReference>
<organism evidence="1 4">
    <name type="scientific">Candidatus Thermofonsia Clade 1 bacterium</name>
    <dbReference type="NCBI Taxonomy" id="2364210"/>
    <lineage>
        <taxon>Bacteria</taxon>
        <taxon>Bacillati</taxon>
        <taxon>Chloroflexota</taxon>
        <taxon>Candidatus Thermofontia</taxon>
        <taxon>Candidatus Thermofonsia Clade 1</taxon>
    </lineage>
</organism>
<evidence type="ECO:0000313" key="2">
    <source>
        <dbReference type="EMBL" id="PJF42424.1"/>
    </source>
</evidence>
<gene>
    <name evidence="1" type="ORF">CUN49_09625</name>
    <name evidence="2" type="ORF">CUN50_04240</name>
</gene>
<dbReference type="AlphaFoldDB" id="A0A2M8PDJ7"/>
<comment type="caution">
    <text evidence="1">The sequence shown here is derived from an EMBL/GenBank/DDBJ whole genome shotgun (WGS) entry which is preliminary data.</text>
</comment>
<evidence type="ECO:0008006" key="5">
    <source>
        <dbReference type="Google" id="ProtNLM"/>
    </source>
</evidence>
<evidence type="ECO:0000313" key="4">
    <source>
        <dbReference type="Proteomes" id="UP000229681"/>
    </source>
</evidence>
<dbReference type="EMBL" id="PGTL01000018">
    <property type="protein sequence ID" value="PJF42424.1"/>
    <property type="molecule type" value="Genomic_DNA"/>
</dbReference>
<dbReference type="Proteomes" id="UP000229681">
    <property type="component" value="Unassembled WGS sequence"/>
</dbReference>
<evidence type="ECO:0000313" key="1">
    <source>
        <dbReference type="EMBL" id="PJF35622.1"/>
    </source>
</evidence>
<sequence>MPITQKFEANGRIVCVKMADPWTVDEMLAAFKEAERHLEAATKPIHMLVDMREAVRTTHGALRAREAPVLRHPMGGEIAVFGINLAGRILAETVLRLARFQRAHFFETEAEARAYLNKLIAEEAQV</sequence>
<protein>
    <recommendedName>
        <fullName evidence="5">STAS/SEC14 domain-containing protein</fullName>
    </recommendedName>
</protein>
<dbReference type="EMBL" id="PGTM01000130">
    <property type="protein sequence ID" value="PJF35622.1"/>
    <property type="molecule type" value="Genomic_DNA"/>
</dbReference>
<name>A0A2M8PDJ7_9CHLR</name>
<evidence type="ECO:0000313" key="3">
    <source>
        <dbReference type="Proteomes" id="UP000228947"/>
    </source>
</evidence>
<accession>A0A2M8PDJ7</accession>
<reference evidence="3 4" key="1">
    <citation type="submission" date="2017-11" db="EMBL/GenBank/DDBJ databases">
        <title>Evolution of Phototrophy in the Chloroflexi Phylum Driven by Horizontal Gene Transfer.</title>
        <authorList>
            <person name="Ward L.M."/>
            <person name="Hemp J."/>
            <person name="Shih P.M."/>
            <person name="Mcglynn S.E."/>
            <person name="Fischer W."/>
        </authorList>
    </citation>
    <scope>NUCLEOTIDE SEQUENCE [LARGE SCALE GENOMIC DNA]</scope>
    <source>
        <strain evidence="2">CP1_1M</strain>
        <strain evidence="1">JP3_13</strain>
    </source>
</reference>